<comment type="caution">
    <text evidence="3">Lacks conserved residue(s) required for the propagation of feature annotation.</text>
</comment>
<dbReference type="InterPro" id="IPR007085">
    <property type="entry name" value="DNA/pantothenate-metab_flavo_C"/>
</dbReference>
<feature type="region of interest" description="Phosphopantothenate--cysteine ligase" evidence="3">
    <location>
        <begin position="206"/>
        <end position="418"/>
    </location>
</feature>
<evidence type="ECO:0000259" key="5">
    <source>
        <dbReference type="Pfam" id="PF02441"/>
    </source>
</evidence>
<keyword evidence="1 3" id="KW-0210">Decarboxylase</keyword>
<dbReference type="AlphaFoldDB" id="A0A2G4YPC7"/>
<comment type="cofactor">
    <cofactor evidence="3">
        <name>Mg(2+)</name>
        <dbReference type="ChEBI" id="CHEBI:18420"/>
    </cofactor>
</comment>
<dbReference type="UniPathway" id="UPA00241">
    <property type="reaction ID" value="UER00353"/>
</dbReference>
<feature type="binding site" evidence="3">
    <location>
        <position position="340"/>
    </location>
    <ligand>
        <name>CTP</name>
        <dbReference type="ChEBI" id="CHEBI:37563"/>
    </ligand>
</feature>
<dbReference type="Gene3D" id="3.40.50.1950">
    <property type="entry name" value="Flavin prenyltransferase-like"/>
    <property type="match status" value="1"/>
</dbReference>
<comment type="cofactor">
    <cofactor evidence="3">
        <name>FMN</name>
        <dbReference type="ChEBI" id="CHEBI:58210"/>
    </cofactor>
    <text evidence="3">Binds 1 FMN per subunit.</text>
</comment>
<reference evidence="7 8" key="1">
    <citation type="submission" date="2017-10" db="EMBL/GenBank/DDBJ databases">
        <title>Frigbacter circumglobatus gen. nov. sp. nov., isolated from sediment cultured in situ.</title>
        <authorList>
            <person name="Zhao Z."/>
        </authorList>
    </citation>
    <scope>NUCLEOTIDE SEQUENCE [LARGE SCALE GENOMIC DNA]</scope>
    <source>
        <strain evidence="7 8">ZYL</strain>
    </source>
</reference>
<dbReference type="RefSeq" id="WP_099474067.1">
    <property type="nucleotide sequence ID" value="NZ_CP041025.1"/>
</dbReference>
<dbReference type="GO" id="GO:0046872">
    <property type="term" value="F:metal ion binding"/>
    <property type="evidence" value="ECO:0007669"/>
    <property type="project" value="UniProtKB-KW"/>
</dbReference>
<dbReference type="GO" id="GO:0004633">
    <property type="term" value="F:phosphopantothenoylcysteine decarboxylase activity"/>
    <property type="evidence" value="ECO:0007669"/>
    <property type="project" value="UniProtKB-UniRule"/>
</dbReference>
<dbReference type="SUPFAM" id="SSF102645">
    <property type="entry name" value="CoaB-like"/>
    <property type="match status" value="1"/>
</dbReference>
<comment type="catalytic activity">
    <reaction evidence="3 4">
        <text>(R)-4'-phosphopantothenate + L-cysteine + CTP = N-[(R)-4-phosphopantothenoyl]-L-cysteine + CMP + diphosphate + H(+)</text>
        <dbReference type="Rhea" id="RHEA:19397"/>
        <dbReference type="ChEBI" id="CHEBI:10986"/>
        <dbReference type="ChEBI" id="CHEBI:15378"/>
        <dbReference type="ChEBI" id="CHEBI:33019"/>
        <dbReference type="ChEBI" id="CHEBI:35235"/>
        <dbReference type="ChEBI" id="CHEBI:37563"/>
        <dbReference type="ChEBI" id="CHEBI:59458"/>
        <dbReference type="ChEBI" id="CHEBI:60377"/>
        <dbReference type="EC" id="6.3.2.5"/>
    </reaction>
</comment>
<keyword evidence="2 3" id="KW-0456">Lyase</keyword>
<keyword evidence="3" id="KW-0479">Metal-binding</keyword>
<dbReference type="InParanoid" id="A0A2G4YPC7"/>
<dbReference type="InterPro" id="IPR005252">
    <property type="entry name" value="CoaBC"/>
</dbReference>
<dbReference type="InterPro" id="IPR035929">
    <property type="entry name" value="CoaB-like_sf"/>
</dbReference>
<keyword evidence="3" id="KW-0511">Multifunctional enzyme</keyword>
<evidence type="ECO:0000256" key="2">
    <source>
        <dbReference type="ARBA" id="ARBA00023239"/>
    </source>
</evidence>
<keyword evidence="3 4" id="KW-0285">Flavoprotein</keyword>
<dbReference type="OrthoDB" id="9802554at2"/>
<comment type="pathway">
    <text evidence="3 4">Cofactor biosynthesis; coenzyme A biosynthesis; CoA from (R)-pantothenate: step 3/5.</text>
</comment>
<dbReference type="FunCoup" id="A0A2G4YPC7">
    <property type="interactions" value="585"/>
</dbReference>
<accession>A0A2G4YPC7</accession>
<keyword evidence="8" id="KW-1185">Reference proteome</keyword>
<dbReference type="Pfam" id="PF04127">
    <property type="entry name" value="DFP"/>
    <property type="match status" value="1"/>
</dbReference>
<feature type="binding site" evidence="3">
    <location>
        <position position="303"/>
    </location>
    <ligand>
        <name>CTP</name>
        <dbReference type="ChEBI" id="CHEBI:37563"/>
    </ligand>
</feature>
<feature type="binding site" evidence="3">
    <location>
        <position position="293"/>
    </location>
    <ligand>
        <name>CTP</name>
        <dbReference type="ChEBI" id="CHEBI:37563"/>
    </ligand>
</feature>
<feature type="binding site" evidence="3">
    <location>
        <position position="358"/>
    </location>
    <ligand>
        <name>CTP</name>
        <dbReference type="ChEBI" id="CHEBI:37563"/>
    </ligand>
</feature>
<comment type="similarity">
    <text evidence="3 4">In the C-terminal section; belongs to the PPC synthetase family.</text>
</comment>
<feature type="active site" description="Proton donor" evidence="3">
    <location>
        <position position="164"/>
    </location>
</feature>
<comment type="caution">
    <text evidence="7">The sequence shown here is derived from an EMBL/GenBank/DDBJ whole genome shotgun (WGS) entry which is preliminary data.</text>
</comment>
<dbReference type="GO" id="GO:0071513">
    <property type="term" value="C:phosphopantothenoylcysteine decarboxylase complex"/>
    <property type="evidence" value="ECO:0007669"/>
    <property type="project" value="TreeGrafter"/>
</dbReference>
<dbReference type="PANTHER" id="PTHR14359">
    <property type="entry name" value="HOMO-OLIGOMERIC FLAVIN CONTAINING CYS DECARBOXYLASE FAMILY"/>
    <property type="match status" value="1"/>
</dbReference>
<evidence type="ECO:0000256" key="4">
    <source>
        <dbReference type="RuleBase" id="RU364078"/>
    </source>
</evidence>
<dbReference type="SUPFAM" id="SSF52507">
    <property type="entry name" value="Homo-oligomeric flavin-containing Cys decarboxylases, HFCD"/>
    <property type="match status" value="1"/>
</dbReference>
<protein>
    <recommendedName>
        <fullName evidence="3">Coenzyme A biosynthesis bifunctional protein CoaBC</fullName>
    </recommendedName>
    <alternativeName>
        <fullName evidence="3">DNA/pantothenate metabolism flavoprotein</fullName>
    </alternativeName>
    <alternativeName>
        <fullName evidence="3">Phosphopantothenoylcysteine synthetase/decarboxylase</fullName>
        <shortName evidence="3">PPCS-PPCDC</shortName>
    </alternativeName>
    <domain>
        <recommendedName>
            <fullName evidence="3">Phosphopantothenoylcysteine decarboxylase</fullName>
            <shortName evidence="3">PPC decarboxylase</shortName>
            <shortName evidence="3">PPC-DC</shortName>
            <ecNumber evidence="3">4.1.1.36</ecNumber>
        </recommendedName>
        <alternativeName>
            <fullName evidence="3">CoaC</fullName>
        </alternativeName>
    </domain>
    <domain>
        <recommendedName>
            <fullName evidence="3">Phosphopantothenate--cysteine ligase</fullName>
            <ecNumber evidence="3">6.3.2.5</ecNumber>
        </recommendedName>
        <alternativeName>
            <fullName evidence="3">CoaB</fullName>
        </alternativeName>
        <alternativeName>
            <fullName evidence="3">Phosphopantothenoylcysteine synthetase</fullName>
            <shortName evidence="3">PPC synthetase</shortName>
            <shortName evidence="3">PPC-S</shortName>
        </alternativeName>
    </domain>
</protein>
<dbReference type="Pfam" id="PF02441">
    <property type="entry name" value="Flavoprotein"/>
    <property type="match status" value="1"/>
</dbReference>
<evidence type="ECO:0000259" key="6">
    <source>
        <dbReference type="Pfam" id="PF04127"/>
    </source>
</evidence>
<dbReference type="GO" id="GO:0015941">
    <property type="term" value="P:pantothenate catabolic process"/>
    <property type="evidence" value="ECO:0007669"/>
    <property type="project" value="InterPro"/>
</dbReference>
<evidence type="ECO:0000313" key="8">
    <source>
        <dbReference type="Proteomes" id="UP000229730"/>
    </source>
</evidence>
<feature type="binding site" evidence="3">
    <location>
        <begin position="320"/>
        <end position="323"/>
    </location>
    <ligand>
        <name>CTP</name>
        <dbReference type="ChEBI" id="CHEBI:37563"/>
    </ligand>
</feature>
<dbReference type="InterPro" id="IPR036551">
    <property type="entry name" value="Flavin_trans-like"/>
</dbReference>
<dbReference type="NCBIfam" id="TIGR00521">
    <property type="entry name" value="coaBC_dfp"/>
    <property type="match status" value="1"/>
</dbReference>
<evidence type="ECO:0000256" key="1">
    <source>
        <dbReference type="ARBA" id="ARBA00022793"/>
    </source>
</evidence>
<keyword evidence="3 4" id="KW-0436">Ligase</keyword>
<dbReference type="EMBL" id="PDEM01000025">
    <property type="protein sequence ID" value="PHZ84174.1"/>
    <property type="molecule type" value="Genomic_DNA"/>
</dbReference>
<feature type="binding site" evidence="3">
    <location>
        <position position="354"/>
    </location>
    <ligand>
        <name>CTP</name>
        <dbReference type="ChEBI" id="CHEBI:37563"/>
    </ligand>
</feature>
<name>A0A2G4YPC7_9PROT</name>
<proteinExistence type="inferred from homology"/>
<dbReference type="Gene3D" id="3.40.50.10300">
    <property type="entry name" value="CoaB-like"/>
    <property type="match status" value="1"/>
</dbReference>
<evidence type="ECO:0000313" key="7">
    <source>
        <dbReference type="EMBL" id="PHZ84174.1"/>
    </source>
</evidence>
<dbReference type="PANTHER" id="PTHR14359:SF6">
    <property type="entry name" value="PHOSPHOPANTOTHENOYLCYSTEINE DECARBOXYLASE"/>
    <property type="match status" value="1"/>
</dbReference>
<keyword evidence="3" id="KW-0460">Magnesium</keyword>
<feature type="region of interest" description="Phosphopantothenoylcysteine decarboxylase" evidence="3">
    <location>
        <begin position="1"/>
        <end position="205"/>
    </location>
</feature>
<organism evidence="7 8">
    <name type="scientific">Paremcibacter congregatus</name>
    <dbReference type="NCBI Taxonomy" id="2043170"/>
    <lineage>
        <taxon>Bacteria</taxon>
        <taxon>Pseudomonadati</taxon>
        <taxon>Pseudomonadota</taxon>
        <taxon>Alphaproteobacteria</taxon>
        <taxon>Emcibacterales</taxon>
        <taxon>Emcibacteraceae</taxon>
        <taxon>Paremcibacter</taxon>
    </lineage>
</organism>
<comment type="pathway">
    <text evidence="3 4">Cofactor biosynthesis; coenzyme A biosynthesis; CoA from (R)-pantothenate: step 2/5.</text>
</comment>
<dbReference type="HAMAP" id="MF_02225">
    <property type="entry name" value="CoaBC"/>
    <property type="match status" value="1"/>
</dbReference>
<comment type="function">
    <text evidence="3">Catalyzes two sequential steps in the biosynthesis of coenzyme A. In the first step cysteine is conjugated to 4'-phosphopantothenate to form 4-phosphopantothenoylcysteine. In the second step the latter compound is decarboxylated to form 4'-phosphopantotheine.</text>
</comment>
<keyword evidence="3 4" id="KW-0288">FMN</keyword>
<dbReference type="EC" id="4.1.1.36" evidence="3"/>
<comment type="function">
    <text evidence="4">Catalyzes two steps in the biosynthesis of coenzyme A. In the first step cysteine is conjugated to 4'-phosphopantothenate to form 4-phosphopantothenoylcysteine, in the latter compound is decarboxylated to form 4'-phosphopantotheine.</text>
</comment>
<sequence length="418" mass="44236">MALSPSSPLAGKRLLLIIGGGIAAYKCLDLIRRLKERGMTVRTILTKGGAEFVTPLAVSGLSGEKCYTDLFSLTDETEMGHIRLSREADLVLVAPATADLMAKMAAGISDNLATTALLATDKPVMIAPSMNSQMWRHAATQRNFARLQQDGIQVIAPGQGELACGEEGPGRLAEVDDMVRALEQVFTPASAPVTKAAGGPLHGKHILITAGPTHEAIDPVRYIANRSSGKQGYAIAEALRDRGARVTLVSGPTSLTPPEGITTVPVQSALDMQAACTAALPADVAICVAAVADWRVAATESQKIKKQTGDLPVLELTENPDILKMLAQADLGRPELVVGFAAETENVAAHAQAKLKRKGCDWIVANDVTARDGESVMGGDHNQVTLLTPDGAEDWNRAPKEQVAARLADKIIEYFKKS</sequence>
<dbReference type="GO" id="GO:0015937">
    <property type="term" value="P:coenzyme A biosynthetic process"/>
    <property type="evidence" value="ECO:0007669"/>
    <property type="project" value="UniProtKB-UniRule"/>
</dbReference>
<evidence type="ECO:0000256" key="3">
    <source>
        <dbReference type="HAMAP-Rule" id="MF_02225"/>
    </source>
</evidence>
<dbReference type="GO" id="GO:0010181">
    <property type="term" value="F:FMN binding"/>
    <property type="evidence" value="ECO:0007669"/>
    <property type="project" value="UniProtKB-UniRule"/>
</dbReference>
<feature type="domain" description="DNA/pantothenate metabolism flavoprotein C-terminal" evidence="6">
    <location>
        <begin position="201"/>
        <end position="413"/>
    </location>
</feature>
<gene>
    <name evidence="3 7" type="primary">coaBC</name>
    <name evidence="7" type="ORF">CRD36_13345</name>
</gene>
<dbReference type="GO" id="GO:0004632">
    <property type="term" value="F:phosphopantothenate--cysteine ligase activity"/>
    <property type="evidence" value="ECO:0007669"/>
    <property type="project" value="UniProtKB-UniRule"/>
</dbReference>
<dbReference type="EC" id="6.3.2.5" evidence="3"/>
<feature type="domain" description="Flavoprotein" evidence="5">
    <location>
        <begin position="12"/>
        <end position="184"/>
    </location>
</feature>
<dbReference type="Proteomes" id="UP000229730">
    <property type="component" value="Unassembled WGS sequence"/>
</dbReference>
<dbReference type="InterPro" id="IPR003382">
    <property type="entry name" value="Flavoprotein"/>
</dbReference>
<comment type="similarity">
    <text evidence="3 4">In the N-terminal section; belongs to the HFCD (homo-oligomeric flavin containing Cys decarboxylase) superfamily.</text>
</comment>
<comment type="catalytic activity">
    <reaction evidence="3 4">
        <text>N-[(R)-4-phosphopantothenoyl]-L-cysteine + H(+) = (R)-4'-phosphopantetheine + CO2</text>
        <dbReference type="Rhea" id="RHEA:16793"/>
        <dbReference type="ChEBI" id="CHEBI:15378"/>
        <dbReference type="ChEBI" id="CHEBI:16526"/>
        <dbReference type="ChEBI" id="CHEBI:59458"/>
        <dbReference type="ChEBI" id="CHEBI:61723"/>
        <dbReference type="EC" id="4.1.1.36"/>
    </reaction>
</comment>